<keyword evidence="2" id="KW-1185">Reference proteome</keyword>
<evidence type="ECO:0000313" key="1">
    <source>
        <dbReference type="EMBL" id="KAJ0017502.1"/>
    </source>
</evidence>
<comment type="caution">
    <text evidence="1">The sequence shown here is derived from an EMBL/GenBank/DDBJ whole genome shotgun (WGS) entry which is preliminary data.</text>
</comment>
<protein>
    <submittedName>
        <fullName evidence="1">Uncharacterized protein</fullName>
    </submittedName>
</protein>
<name>A0ACC0XHG2_9ROSI</name>
<reference evidence="2" key="1">
    <citation type="journal article" date="2023" name="G3 (Bethesda)">
        <title>Genome assembly and association tests identify interacting loci associated with vigor, precocity, and sex in interspecific pistachio rootstocks.</title>
        <authorList>
            <person name="Palmer W."/>
            <person name="Jacygrad E."/>
            <person name="Sagayaradj S."/>
            <person name="Cavanaugh K."/>
            <person name="Han R."/>
            <person name="Bertier L."/>
            <person name="Beede B."/>
            <person name="Kafkas S."/>
            <person name="Golino D."/>
            <person name="Preece J."/>
            <person name="Michelmore R."/>
        </authorList>
    </citation>
    <scope>NUCLEOTIDE SEQUENCE [LARGE SCALE GENOMIC DNA]</scope>
</reference>
<proteinExistence type="predicted"/>
<dbReference type="EMBL" id="CM047747">
    <property type="protein sequence ID" value="KAJ0017502.1"/>
    <property type="molecule type" value="Genomic_DNA"/>
</dbReference>
<organism evidence="1 2">
    <name type="scientific">Pistacia integerrima</name>
    <dbReference type="NCBI Taxonomy" id="434235"/>
    <lineage>
        <taxon>Eukaryota</taxon>
        <taxon>Viridiplantae</taxon>
        <taxon>Streptophyta</taxon>
        <taxon>Embryophyta</taxon>
        <taxon>Tracheophyta</taxon>
        <taxon>Spermatophyta</taxon>
        <taxon>Magnoliopsida</taxon>
        <taxon>eudicotyledons</taxon>
        <taxon>Gunneridae</taxon>
        <taxon>Pentapetalae</taxon>
        <taxon>rosids</taxon>
        <taxon>malvids</taxon>
        <taxon>Sapindales</taxon>
        <taxon>Anacardiaceae</taxon>
        <taxon>Pistacia</taxon>
    </lineage>
</organism>
<gene>
    <name evidence="1" type="ORF">Pint_11738</name>
</gene>
<sequence length="60" mass="6556">MLAVPGCWSRSINDLSPASFPNEEADSVEDEFDKDGEEQRKFGAADTFKIPDGVDIAHLS</sequence>
<dbReference type="Proteomes" id="UP001163603">
    <property type="component" value="Chromosome 12"/>
</dbReference>
<evidence type="ECO:0000313" key="2">
    <source>
        <dbReference type="Proteomes" id="UP001163603"/>
    </source>
</evidence>
<accession>A0ACC0XHG2</accession>